<accession>A0ABM4TYQ6</accession>
<evidence type="ECO:0008006" key="6">
    <source>
        <dbReference type="Google" id="ProtNLM"/>
    </source>
</evidence>
<dbReference type="SUPFAM" id="SSF53098">
    <property type="entry name" value="Ribonuclease H-like"/>
    <property type="match status" value="1"/>
</dbReference>
<dbReference type="SUPFAM" id="SSF56672">
    <property type="entry name" value="DNA/RNA polymerases"/>
    <property type="match status" value="1"/>
</dbReference>
<evidence type="ECO:0000313" key="5">
    <source>
        <dbReference type="RefSeq" id="XP_070855112.1"/>
    </source>
</evidence>
<feature type="domain" description="Integrase catalytic" evidence="3">
    <location>
        <begin position="1039"/>
        <end position="1169"/>
    </location>
</feature>
<dbReference type="Pfam" id="PF18701">
    <property type="entry name" value="DUF5641"/>
    <property type="match status" value="1"/>
</dbReference>
<name>A0ABM4TYQ6_DROSZ</name>
<feature type="region of interest" description="Disordered" evidence="1">
    <location>
        <begin position="75"/>
        <end position="118"/>
    </location>
</feature>
<dbReference type="PANTHER" id="PTHR47331">
    <property type="entry name" value="PHD-TYPE DOMAIN-CONTAINING PROTEIN"/>
    <property type="match status" value="1"/>
</dbReference>
<dbReference type="InterPro" id="IPR001584">
    <property type="entry name" value="Integrase_cat-core"/>
</dbReference>
<dbReference type="InterPro" id="IPR001995">
    <property type="entry name" value="Peptidase_A2_cat"/>
</dbReference>
<gene>
    <name evidence="5" type="primary">LOC139354761</name>
</gene>
<dbReference type="InterPro" id="IPR036397">
    <property type="entry name" value="RNaseH_sf"/>
</dbReference>
<feature type="region of interest" description="Disordered" evidence="1">
    <location>
        <begin position="863"/>
        <end position="884"/>
    </location>
</feature>
<keyword evidence="4" id="KW-1185">Reference proteome</keyword>
<dbReference type="InterPro" id="IPR043502">
    <property type="entry name" value="DNA/RNA_pol_sf"/>
</dbReference>
<feature type="domain" description="Peptidase A2" evidence="2">
    <location>
        <begin position="164"/>
        <end position="246"/>
    </location>
</feature>
<feature type="compositionally biased region" description="Basic and acidic residues" evidence="1">
    <location>
        <begin position="978"/>
        <end position="998"/>
    </location>
</feature>
<feature type="region of interest" description="Disordered" evidence="1">
    <location>
        <begin position="965"/>
        <end position="1002"/>
    </location>
</feature>
<dbReference type="Gene3D" id="3.30.420.10">
    <property type="entry name" value="Ribonuclease H-like superfamily/Ribonuclease H"/>
    <property type="match status" value="1"/>
</dbReference>
<dbReference type="Pfam" id="PF05380">
    <property type="entry name" value="Peptidase_A17"/>
    <property type="match status" value="1"/>
</dbReference>
<dbReference type="RefSeq" id="XP_070855112.1">
    <property type="nucleotide sequence ID" value="XM_070999011.1"/>
</dbReference>
<organism evidence="4 5">
    <name type="scientific">Drosophila suzukii</name>
    <name type="common">Spotted-wing drosophila fruit fly</name>
    <dbReference type="NCBI Taxonomy" id="28584"/>
    <lineage>
        <taxon>Eukaryota</taxon>
        <taxon>Metazoa</taxon>
        <taxon>Ecdysozoa</taxon>
        <taxon>Arthropoda</taxon>
        <taxon>Hexapoda</taxon>
        <taxon>Insecta</taxon>
        <taxon>Pterygota</taxon>
        <taxon>Neoptera</taxon>
        <taxon>Endopterygota</taxon>
        <taxon>Diptera</taxon>
        <taxon>Brachycera</taxon>
        <taxon>Muscomorpha</taxon>
        <taxon>Ephydroidea</taxon>
        <taxon>Drosophilidae</taxon>
        <taxon>Drosophila</taxon>
        <taxon>Sophophora</taxon>
    </lineage>
</organism>
<dbReference type="InterPro" id="IPR040676">
    <property type="entry name" value="DUF5641"/>
</dbReference>
<protein>
    <recommendedName>
        <fullName evidence="6">Integrase catalytic domain-containing protein</fullName>
    </recommendedName>
</protein>
<dbReference type="CDD" id="cd01644">
    <property type="entry name" value="RT_pepA17"/>
    <property type="match status" value="1"/>
</dbReference>
<evidence type="ECO:0000259" key="2">
    <source>
        <dbReference type="PROSITE" id="PS50175"/>
    </source>
</evidence>
<dbReference type="PANTHER" id="PTHR47331:SF4">
    <property type="entry name" value="PEPTIDASE S1 DOMAIN-CONTAINING PROTEIN"/>
    <property type="match status" value="1"/>
</dbReference>
<dbReference type="InterPro" id="IPR012337">
    <property type="entry name" value="RNaseH-like_sf"/>
</dbReference>
<dbReference type="GeneID" id="139354761"/>
<evidence type="ECO:0000259" key="3">
    <source>
        <dbReference type="PROSITE" id="PS50994"/>
    </source>
</evidence>
<dbReference type="InterPro" id="IPR008042">
    <property type="entry name" value="Retrotrans_Pao"/>
</dbReference>
<proteinExistence type="predicted"/>
<feature type="compositionally biased region" description="Basic and acidic residues" evidence="1">
    <location>
        <begin position="92"/>
        <end position="109"/>
    </location>
</feature>
<dbReference type="Proteomes" id="UP001652628">
    <property type="component" value="Unplaced"/>
</dbReference>
<reference evidence="5" key="1">
    <citation type="submission" date="2025-08" db="UniProtKB">
        <authorList>
            <consortium name="RefSeq"/>
        </authorList>
    </citation>
    <scope>IDENTIFICATION</scope>
</reference>
<evidence type="ECO:0000256" key="1">
    <source>
        <dbReference type="SAM" id="MobiDB-lite"/>
    </source>
</evidence>
<dbReference type="PROSITE" id="PS50175">
    <property type="entry name" value="ASP_PROT_RETROV"/>
    <property type="match status" value="1"/>
</dbReference>
<evidence type="ECO:0000313" key="4">
    <source>
        <dbReference type="Proteomes" id="UP001652628"/>
    </source>
</evidence>
<dbReference type="PROSITE" id="PS50994">
    <property type="entry name" value="INTEGRASE"/>
    <property type="match status" value="1"/>
</dbReference>
<sequence>MIGMEVVQFVEGNMLRRAAVEHGEEASALLHMLTEWTYDQILRCTLRVPDQRMPQIASPSLHGADEERKWLAKRGGFRSHNGGSLQSAVSRRGPDRRSSPRGGYSDHEGSLQSAVPRNSMEIRAPQPAEVPVQRNLSCVDAEGGRLLFRILPVTLYGAGRQVDTYALLDEGSSVTMIDDELRRDLGVRGVQRQLNIQWFGGRASREPSNVVSLEISGAGKPTRHALRNVYSVSSLSLPMQTLGRRDVQGVHKDARLPMKPYINLSLSCSSDWTMDIWDCHLERDGLPERDRMRPQPSLDGLCLGHDDARAQRILEDTTVKVGRHYQTGLLWKDVCAVLPRSYEMAHRRLINVEKKLKRNGQLALEYDRIIKDYVSKGYARNLQQDEVAVTSDRLWYLPHFGVENPNKPGKVRLVFDAAAKVGGTSLNSALDKGPQHYKPLPAVLFHFREGAVGVCGHIKEMFHQVLIRPEDRCSQRFLWRDGNDDRDPDVCEMNVMTFGAACSPSAAHYVKTVNALKFRDSDPRAVKAIIDHHYVDDYVDSFATESEAISVSTRVKEIHAEAGFKLCQFSSSSPIVESALGPPGQVKSVGWGEAEQKILGMRWQVATDDFRFNVEYHRVPSSVLSGDRVPTKREYLSLLMSTFDPLGFLCCLMIKAKLLLREIWRHKIEWDEPLPEEIGKAFAAWRREMDAVGQFRCPRHYFGHGAVRTIELHVFVDASQSAFAAVAYWRVTYEDDNVLVSFVCAKTKCAPMRTMSIPRLELQAAVLGTRLMNTVQEEHSVDTSETVLWTDSKTVLRWIGSTHRRYKQFVGNRVADIFESSKVSQWRWVPTADNASDDATWSQNKADLSPESRWLSGPAFLRQPASGWPAPEEGTKRFPDAPDEEEMPSELALVAANEFAIPFQRFSSFSRLVRTTAWVLRFARWCRKQRSESEEYGLTASECEAAENLLVRQAQLESFPDEMRSAECGKNVASSNEASKRGRDDCSDSDEILGHEDETSAEGSNLVREALGRLVHVLDDKGDSSGPAHDLSTDSCIIAIRNFVCRRGPVHRLRTDNGKNFVGADREAKRFGDVFETERIQSELSSRCIKWDFNCPSNPSEGGVWERMAQCVKRVLRHTLKEVAPRDHVLESFLTEAENVVNSRPLTHLPVDADQEAPLTPNDLLKGAANLPNTPGLDAELPKEGSTRKQWRIARMLRDRFWRRWVLEYLPTLVRREKWCRRTEPIRQGDMVFVCDPALPRREWHKGIVEEVYSGADGVVRRATVRVNDNGLSRTMLRPGSKLAVLDLSEAVLHGVGDVDGRTL</sequence>